<gene>
    <name evidence="2" type="ORF">WJX72_004461</name>
</gene>
<dbReference type="EMBL" id="JALJOR010000005">
    <property type="protein sequence ID" value="KAK9816743.1"/>
    <property type="molecule type" value="Genomic_DNA"/>
</dbReference>
<evidence type="ECO:0000313" key="2">
    <source>
        <dbReference type="EMBL" id="KAK9816743.1"/>
    </source>
</evidence>
<feature type="compositionally biased region" description="Basic and acidic residues" evidence="1">
    <location>
        <begin position="21"/>
        <end position="36"/>
    </location>
</feature>
<dbReference type="InterPro" id="IPR036388">
    <property type="entry name" value="WH-like_DNA-bd_sf"/>
</dbReference>
<dbReference type="Gene3D" id="1.10.10.10">
    <property type="entry name" value="Winged helix-like DNA-binding domain superfamily/Winged helix DNA-binding domain"/>
    <property type="match status" value="1"/>
</dbReference>
<sequence>MQLCLHDKCLLSGGATQAAAVRDRGPQQEEPSREALYDPMELGGPSMPMQSRPNEIKVLEIPAFSSVHDMIHAAIISYGSQATLREIYRACEKRGRIAYKRSGGSRLITHNDHWKSQIRHALYTCERFARSADSADSWTVSKAWSKVVPQTTKVLVRTDAEGGSISDELQERSPAPKPARTAARRVTRSKQGDGEAPVGSLSPRRKRSRTTRVASGRFVAPSDGQNSPREGAAEEESDSLAASGAGYYHHQSPCAGGRGRLHTPAVGSSLQPAGGDSSHEGEDESSHHSMLDNQPAEDSQAEEVASLERFKALTSEERRALLAQLDHAKSMRNRMAAQRAAEERAYAASCQNFQRLLQTGALDSNLVLNDHDALAERTSSGLQAASRVCRSGGGMGGGGTADRRPHRPIRPQLMPKRTIQEADLLREMVHDTHEDEAMFMHVERTGSAEAESPPLPQLYHLRSRAALPGFGQANPGAGDTDDMAASASLGPIKKRLKAAAKAAAEAEASKAAAGSGATPAEASSAMQDPDAPSTTPYSYLTPRPDRDMQLGRRKAQRLSPKLSRKVQAEEGLEDGDDVDWLPSREEDTGRRGRGRPPKLPNGSVGISMHDYLRSHSMALSGSMPPTPSAGPHDGAFGSCTTTPAGTPCLLPDATRYTMQGAGSSVGQAGYGHMGSLATTGALDHDVEEGEASDDAQRGRVLRSQVVGASGLAGQQGGARQAGGQAMKKAGASPAGARGFVAVGGRVNTLAGVGKQKERRSMLTREADGKPRLRDSMR</sequence>
<reference evidence="2 3" key="1">
    <citation type="journal article" date="2024" name="Nat. Commun.">
        <title>Phylogenomics reveals the evolutionary origins of lichenization in chlorophyte algae.</title>
        <authorList>
            <person name="Puginier C."/>
            <person name="Libourel C."/>
            <person name="Otte J."/>
            <person name="Skaloud P."/>
            <person name="Haon M."/>
            <person name="Grisel S."/>
            <person name="Petersen M."/>
            <person name="Berrin J.G."/>
            <person name="Delaux P.M."/>
            <person name="Dal Grande F."/>
            <person name="Keller J."/>
        </authorList>
    </citation>
    <scope>NUCLEOTIDE SEQUENCE [LARGE SCALE GENOMIC DNA]</scope>
    <source>
        <strain evidence="2 3">SAG 2043</strain>
    </source>
</reference>
<name>A0AAW1Q7Q3_9CHLO</name>
<comment type="caution">
    <text evidence="2">The sequence shown here is derived from an EMBL/GenBank/DDBJ whole genome shotgun (WGS) entry which is preliminary data.</text>
</comment>
<protein>
    <submittedName>
        <fullName evidence="2">Uncharacterized protein</fullName>
    </submittedName>
</protein>
<accession>A0AAW1Q7Q3</accession>
<evidence type="ECO:0000313" key="3">
    <source>
        <dbReference type="Proteomes" id="UP001489004"/>
    </source>
</evidence>
<feature type="compositionally biased region" description="Basic and acidic residues" evidence="1">
    <location>
        <begin position="754"/>
        <end position="777"/>
    </location>
</feature>
<proteinExistence type="predicted"/>
<keyword evidence="3" id="KW-1185">Reference proteome</keyword>
<organism evidence="2 3">
    <name type="scientific">[Myrmecia] bisecta</name>
    <dbReference type="NCBI Taxonomy" id="41462"/>
    <lineage>
        <taxon>Eukaryota</taxon>
        <taxon>Viridiplantae</taxon>
        <taxon>Chlorophyta</taxon>
        <taxon>core chlorophytes</taxon>
        <taxon>Trebouxiophyceae</taxon>
        <taxon>Trebouxiales</taxon>
        <taxon>Trebouxiaceae</taxon>
        <taxon>Myrmecia</taxon>
    </lineage>
</organism>
<feature type="region of interest" description="Disordered" evidence="1">
    <location>
        <begin position="162"/>
        <end position="304"/>
    </location>
</feature>
<feature type="region of interest" description="Disordered" evidence="1">
    <location>
        <begin position="751"/>
        <end position="777"/>
    </location>
</feature>
<feature type="region of interest" description="Disordered" evidence="1">
    <location>
        <begin position="510"/>
        <end position="637"/>
    </location>
</feature>
<feature type="compositionally biased region" description="Basic and acidic residues" evidence="1">
    <location>
        <begin position="277"/>
        <end position="290"/>
    </location>
</feature>
<dbReference type="Proteomes" id="UP001489004">
    <property type="component" value="Unassembled WGS sequence"/>
</dbReference>
<feature type="compositionally biased region" description="Acidic residues" evidence="1">
    <location>
        <begin position="570"/>
        <end position="579"/>
    </location>
</feature>
<dbReference type="AlphaFoldDB" id="A0AAW1Q7Q3"/>
<feature type="region of interest" description="Disordered" evidence="1">
    <location>
        <begin position="20"/>
        <end position="46"/>
    </location>
</feature>
<feature type="compositionally biased region" description="Low complexity" evidence="1">
    <location>
        <begin position="510"/>
        <end position="525"/>
    </location>
</feature>
<evidence type="ECO:0000256" key="1">
    <source>
        <dbReference type="SAM" id="MobiDB-lite"/>
    </source>
</evidence>